<proteinExistence type="predicted"/>
<dbReference type="Proteomes" id="UP000887540">
    <property type="component" value="Unplaced"/>
</dbReference>
<dbReference type="WBParaSite" id="ACRNAN_Path_1497.g5839.t1">
    <property type="protein sequence ID" value="ACRNAN_Path_1497.g5839.t1"/>
    <property type="gene ID" value="ACRNAN_Path_1497.g5839"/>
</dbReference>
<evidence type="ECO:0000256" key="4">
    <source>
        <dbReference type="SAM" id="MobiDB-lite"/>
    </source>
</evidence>
<dbReference type="AlphaFoldDB" id="A0A914C196"/>
<evidence type="ECO:0000256" key="1">
    <source>
        <dbReference type="ARBA" id="ARBA00004123"/>
    </source>
</evidence>
<accession>A0A914C196</accession>
<comment type="subcellular location">
    <subcellularLocation>
        <location evidence="1">Nucleus</location>
    </subcellularLocation>
</comment>
<protein>
    <submittedName>
        <fullName evidence="7">Nucleoporin Nup54 alpha-helical domain-containing protein</fullName>
    </submittedName>
</protein>
<feature type="compositionally biased region" description="Polar residues" evidence="4">
    <location>
        <begin position="1"/>
        <end position="14"/>
    </location>
</feature>
<evidence type="ECO:0000313" key="7">
    <source>
        <dbReference type="WBParaSite" id="ACRNAN_Path_1497.g5839.t1"/>
    </source>
</evidence>
<organism evidence="6 7">
    <name type="scientific">Acrobeloides nanus</name>
    <dbReference type="NCBI Taxonomy" id="290746"/>
    <lineage>
        <taxon>Eukaryota</taxon>
        <taxon>Metazoa</taxon>
        <taxon>Ecdysozoa</taxon>
        <taxon>Nematoda</taxon>
        <taxon>Chromadorea</taxon>
        <taxon>Rhabditida</taxon>
        <taxon>Tylenchina</taxon>
        <taxon>Cephalobomorpha</taxon>
        <taxon>Cephaloboidea</taxon>
        <taxon>Cephalobidae</taxon>
        <taxon>Acrobeloides</taxon>
    </lineage>
</organism>
<dbReference type="GO" id="GO:0036228">
    <property type="term" value="P:protein localization to nuclear inner membrane"/>
    <property type="evidence" value="ECO:0007669"/>
    <property type="project" value="TreeGrafter"/>
</dbReference>
<feature type="domain" description="Nucleoporin Nup54 alpha-helical" evidence="5">
    <location>
        <begin position="285"/>
        <end position="419"/>
    </location>
</feature>
<keyword evidence="3" id="KW-0539">Nucleus</keyword>
<evidence type="ECO:0000256" key="3">
    <source>
        <dbReference type="ARBA" id="ARBA00023242"/>
    </source>
</evidence>
<keyword evidence="6" id="KW-1185">Reference proteome</keyword>
<feature type="compositionally biased region" description="Low complexity" evidence="4">
    <location>
        <begin position="36"/>
        <end position="53"/>
    </location>
</feature>
<dbReference type="Pfam" id="PF13874">
    <property type="entry name" value="Nup54"/>
    <property type="match status" value="1"/>
</dbReference>
<evidence type="ECO:0000259" key="5">
    <source>
        <dbReference type="Pfam" id="PF13874"/>
    </source>
</evidence>
<dbReference type="InterPro" id="IPR024864">
    <property type="entry name" value="Nup54/Nup57/Nup44"/>
</dbReference>
<name>A0A914C196_9BILA</name>
<sequence length="482" mass="53749">MFGATPTATGSTFANPPASAGPSLFSTPNKPGSLFPNSSANAPAATTNPATSTAPMFSYKPGSLFSTTTTTTTTPALFTQTTTAPSFLQNKAPMNFVTPNKPGPLGGIHTLQNLVQNSGALVHALSGPALYPDEERNAIVAKLNQLLAANGVGSGYFKEGQNPIAFDMNNPFYRLKAIGYNRLTDQVSTSQQKQKIIDALYVILGSKPNVQALIQNIRPLSDNLTEISIYVIDKNVGKVCAKDLYKYLVQPDKLRMVQQQLQCEKVVPRIELTDQELKNHLKRAPPGFDETYWAQAVRENPDSSRLVPHPVRGFQQLCERQKMQRNEIELEKTVLENFRRRLNVVEKDLANSQNKFVNCKQTQKLISYRMLRIVATQTLVQRYGLVIDEDEENLLSRLETCNALLNAPDQLKARISDLCRILRERGDEIKSKGNMEVKFSDMEINHLKRYLERSQQKLESLVEIVNSNLADVKIISENLNII</sequence>
<reference evidence="7" key="1">
    <citation type="submission" date="2022-11" db="UniProtKB">
        <authorList>
            <consortium name="WormBaseParasite"/>
        </authorList>
    </citation>
    <scope>IDENTIFICATION</scope>
</reference>
<evidence type="ECO:0000256" key="2">
    <source>
        <dbReference type="ARBA" id="ARBA00022448"/>
    </source>
</evidence>
<dbReference type="GO" id="GO:0017056">
    <property type="term" value="F:structural constituent of nuclear pore"/>
    <property type="evidence" value="ECO:0007669"/>
    <property type="project" value="TreeGrafter"/>
</dbReference>
<evidence type="ECO:0000313" key="6">
    <source>
        <dbReference type="Proteomes" id="UP000887540"/>
    </source>
</evidence>
<dbReference type="PANTHER" id="PTHR13000">
    <property type="entry name" value="NUCLEOPORIN P54"/>
    <property type="match status" value="1"/>
</dbReference>
<dbReference type="GO" id="GO:0006607">
    <property type="term" value="P:NLS-bearing protein import into nucleus"/>
    <property type="evidence" value="ECO:0007669"/>
    <property type="project" value="TreeGrafter"/>
</dbReference>
<dbReference type="InterPro" id="IPR025712">
    <property type="entry name" value="Nup54_alpha-helical_dom"/>
</dbReference>
<dbReference type="GO" id="GO:0044613">
    <property type="term" value="C:nuclear pore central transport channel"/>
    <property type="evidence" value="ECO:0007669"/>
    <property type="project" value="TreeGrafter"/>
</dbReference>
<feature type="region of interest" description="Disordered" evidence="4">
    <location>
        <begin position="1"/>
        <end position="53"/>
    </location>
</feature>
<dbReference type="PANTHER" id="PTHR13000:SF0">
    <property type="entry name" value="NUCLEOPORIN P54"/>
    <property type="match status" value="1"/>
</dbReference>
<dbReference type="GO" id="GO:0006999">
    <property type="term" value="P:nuclear pore organization"/>
    <property type="evidence" value="ECO:0007669"/>
    <property type="project" value="TreeGrafter"/>
</dbReference>
<keyword evidence="2" id="KW-0813">Transport</keyword>